<accession>A0A366QQE0</accession>
<dbReference type="Proteomes" id="UP000253153">
    <property type="component" value="Unassembled WGS sequence"/>
</dbReference>
<keyword evidence="4" id="KW-1185">Reference proteome</keyword>
<feature type="compositionally biased region" description="Polar residues" evidence="1">
    <location>
        <begin position="25"/>
        <end position="37"/>
    </location>
</feature>
<gene>
    <name evidence="3" type="ORF">FIESC28_11165</name>
</gene>
<dbReference type="EMBL" id="QKXC01000361">
    <property type="protein sequence ID" value="RBR06150.1"/>
    <property type="molecule type" value="Genomic_DNA"/>
</dbReference>
<dbReference type="InterPro" id="IPR013087">
    <property type="entry name" value="Znf_C2H2_type"/>
</dbReference>
<comment type="caution">
    <text evidence="3">The sequence shown here is derived from an EMBL/GenBank/DDBJ whole genome shotgun (WGS) entry which is preliminary data.</text>
</comment>
<proteinExistence type="predicted"/>
<dbReference type="AlphaFoldDB" id="A0A366QQE0"/>
<dbReference type="GeneID" id="42000588"/>
<feature type="region of interest" description="Disordered" evidence="1">
    <location>
        <begin position="1"/>
        <end position="44"/>
    </location>
</feature>
<protein>
    <recommendedName>
        <fullName evidence="2">C2H2-type domain-containing protein</fullName>
    </recommendedName>
</protein>
<feature type="region of interest" description="Disordered" evidence="1">
    <location>
        <begin position="457"/>
        <end position="481"/>
    </location>
</feature>
<reference evidence="3 4" key="1">
    <citation type="submission" date="2018-06" db="EMBL/GenBank/DDBJ databases">
        <title>Fusarium incarnatum-equiseti species complex species 28.</title>
        <authorList>
            <person name="Gardiner D.M."/>
        </authorList>
    </citation>
    <scope>NUCLEOTIDE SEQUENCE [LARGE SCALE GENOMIC DNA]</scope>
    <source>
        <strain evidence="3 4">FIESC_28</strain>
    </source>
</reference>
<feature type="compositionally biased region" description="Low complexity" evidence="1">
    <location>
        <begin position="457"/>
        <end position="468"/>
    </location>
</feature>
<feature type="compositionally biased region" description="Low complexity" evidence="1">
    <location>
        <begin position="187"/>
        <end position="201"/>
    </location>
</feature>
<evidence type="ECO:0000256" key="1">
    <source>
        <dbReference type="SAM" id="MobiDB-lite"/>
    </source>
</evidence>
<sequence>MHYVQPPLAPNELRGAPSHGDCSHTPVSDTQSSSSVGPSLDIPSRREPCRLEALSACIDSSARARIIAVMALDIFARGTPLNRHFDRWICPFSNCKQGFPDPRDMILHAAQCIHVSPNGAYCNCCCEYYNFPSNSRAYRISAGESVSPTAKPSTMAKGKKKIAGLISRCSGSASSSRSELSAVGQRSSSCTTSSWDSMSESLPTSRKGSVVSSFDFAGPSAGSRPADTLAELGTDPRIPELENSVALSNRSAHRAVANVHTQQRSAQSSISTLSAISTAGYMDSVSRDCGDLCMSPTDYSVPELPQNSDTQTHEGGVTYATGQVAQHQMQASFAPAQTSFWAASPQQAGATWDFDDSAPSSHVYAQGLIVDVPNFSLPRHNPSSGIGGDNRFSISESTHQPGVVASIEPQSRYSSGDSFDFFPYQSLGNDPPGVGLAVDSMESIGMAKTNVETISPSLRSSMASSRSSGTMQNDDDMRCQESGCKYQPSGAEAEVFVTEEGPRGIQRTGNVGLVDEELRGES</sequence>
<name>A0A366QQE0_9HYPO</name>
<dbReference type="PROSITE" id="PS00028">
    <property type="entry name" value="ZINC_FINGER_C2H2_1"/>
    <property type="match status" value="1"/>
</dbReference>
<dbReference type="RefSeq" id="XP_031010648.1">
    <property type="nucleotide sequence ID" value="XM_031165292.1"/>
</dbReference>
<evidence type="ECO:0000313" key="3">
    <source>
        <dbReference type="EMBL" id="RBR06150.1"/>
    </source>
</evidence>
<evidence type="ECO:0000313" key="4">
    <source>
        <dbReference type="Proteomes" id="UP000253153"/>
    </source>
</evidence>
<feature type="domain" description="C2H2-type" evidence="2">
    <location>
        <begin position="90"/>
        <end position="114"/>
    </location>
</feature>
<evidence type="ECO:0000259" key="2">
    <source>
        <dbReference type="PROSITE" id="PS00028"/>
    </source>
</evidence>
<organism evidence="3 4">
    <name type="scientific">Fusarium coffeatum</name>
    <dbReference type="NCBI Taxonomy" id="231269"/>
    <lineage>
        <taxon>Eukaryota</taxon>
        <taxon>Fungi</taxon>
        <taxon>Dikarya</taxon>
        <taxon>Ascomycota</taxon>
        <taxon>Pezizomycotina</taxon>
        <taxon>Sordariomycetes</taxon>
        <taxon>Hypocreomycetidae</taxon>
        <taxon>Hypocreales</taxon>
        <taxon>Nectriaceae</taxon>
        <taxon>Fusarium</taxon>
        <taxon>Fusarium incarnatum-equiseti species complex</taxon>
    </lineage>
</organism>
<dbReference type="OrthoDB" id="654211at2759"/>
<feature type="region of interest" description="Disordered" evidence="1">
    <location>
        <begin position="187"/>
        <end position="209"/>
    </location>
</feature>